<feature type="region of interest" description="Disordered" evidence="6">
    <location>
        <begin position="372"/>
        <end position="391"/>
    </location>
</feature>
<accession>A0AAU8B0N6</accession>
<dbReference type="InterPro" id="IPR037002">
    <property type="entry name" value="Microviridae_protein_F_sf"/>
</dbReference>
<dbReference type="Pfam" id="PF02305">
    <property type="entry name" value="Phage_F"/>
    <property type="match status" value="1"/>
</dbReference>
<dbReference type="InterPro" id="IPR003514">
    <property type="entry name" value="Microviridae_protein_F"/>
</dbReference>
<protein>
    <submittedName>
        <fullName evidence="7">Major capsid protein</fullName>
    </submittedName>
</protein>
<evidence type="ECO:0000313" key="7">
    <source>
        <dbReference type="EMBL" id="XCD04568.1"/>
    </source>
</evidence>
<comment type="subcellular location">
    <subcellularLocation>
        <location evidence="1">Virion</location>
    </subcellularLocation>
</comment>
<dbReference type="GO" id="GO:0005198">
    <property type="term" value="F:structural molecule activity"/>
    <property type="evidence" value="ECO:0007669"/>
    <property type="project" value="InterPro"/>
</dbReference>
<evidence type="ECO:0000256" key="5">
    <source>
        <dbReference type="ARBA" id="ARBA00022844"/>
    </source>
</evidence>
<keyword evidence="4" id="KW-0167">Capsid protein</keyword>
<sequence length="561" mass="62521">MNRNVESHFALNPTRIDLSRSTFDRSSSVKTSFNAGEVVPFYLDEVLPGDTFSINTSKVVRMQSLLTPVMDNIYLDTYYFFVPNRLVWNHWKQFNGENTESAWIPETEYQVPQITAPVGGWNVGTIADYFGLPTGVSGISVSVLPFRAYALVMNEWFRDQNLQDPLNIPLDDATVQGVNTGTFVTDVAKGGKPFIAAKYHDYFTSCLPSPQKGPDVTIPVASGANLPVVASNLMVPSDAYQDKAMIMRTRTNSGVDTVYRTFGNTTFNIGDSVNLISAGSTSAGASVPDANGVWAPANLWAVGSGDAVSATINQLRMAFQIQKMYEKDARGGTRYIEILKSHFGVTSPDARLQRPEYLGGNRVPITVNQVLQQSQSTEQSPQGTPVGQSLTTDSHGDFCKSFTEHGFVIGVMVARYDHTYQQGIDRLWSRKDRFDYYWPVFANIGEQAVKNKEIFASGTDKDDEVFGYQEAWADYRYKPNRVTGEMRSSYAQSLDVWHLADDYADLPSLSDLWIQEDKSNIDRVLAVQSSVSNQFFADIYVQNRTTRPMPLYSIPGLIDHH</sequence>
<proteinExistence type="inferred from homology"/>
<evidence type="ECO:0000256" key="4">
    <source>
        <dbReference type="ARBA" id="ARBA00022561"/>
    </source>
</evidence>
<reference evidence="7" key="1">
    <citation type="submission" date="2024-03" db="EMBL/GenBank/DDBJ databases">
        <title>Diverse circular DNA viruses in blood, oral, and fecal samples of captive lemurs.</title>
        <authorList>
            <person name="Paietta E.N."/>
            <person name="Kraberger S."/>
            <person name="Lund M.C."/>
            <person name="Custer J.M."/>
            <person name="Vargas K.M."/>
            <person name="Ehmke E.E."/>
            <person name="Yoder A.D."/>
            <person name="Varsani A."/>
        </authorList>
    </citation>
    <scope>NUCLEOTIDE SEQUENCE</scope>
    <source>
        <strain evidence="7">Duke_23FS_58</strain>
    </source>
</reference>
<dbReference type="InterPro" id="IPR016184">
    <property type="entry name" value="Capsid/spike_ssDNA_virus"/>
</dbReference>
<organism evidence="7">
    <name type="scientific">Dulem virus 109</name>
    <dbReference type="NCBI Taxonomy" id="3145586"/>
    <lineage>
        <taxon>Viruses</taxon>
        <taxon>Monodnaviria</taxon>
        <taxon>Sangervirae</taxon>
        <taxon>Phixviricota</taxon>
        <taxon>Malgrandaviricetes</taxon>
        <taxon>Petitvirales</taxon>
        <taxon>Microviridae</taxon>
        <taxon>Microvirus</taxon>
    </lineage>
</organism>
<dbReference type="EMBL" id="PP511477">
    <property type="protein sequence ID" value="XCD04568.1"/>
    <property type="molecule type" value="Genomic_DNA"/>
</dbReference>
<evidence type="ECO:0000256" key="2">
    <source>
        <dbReference type="ARBA" id="ARBA00009963"/>
    </source>
</evidence>
<evidence type="ECO:0000256" key="1">
    <source>
        <dbReference type="ARBA" id="ARBA00004328"/>
    </source>
</evidence>
<keyword evidence="5" id="KW-0946">Virion</keyword>
<comment type="similarity">
    <text evidence="2">Belongs to the microviridae F protein family.</text>
</comment>
<evidence type="ECO:0000256" key="6">
    <source>
        <dbReference type="SAM" id="MobiDB-lite"/>
    </source>
</evidence>
<name>A0AAU8B0N6_9VIRU</name>
<evidence type="ECO:0000256" key="3">
    <source>
        <dbReference type="ARBA" id="ARBA00022431"/>
    </source>
</evidence>
<keyword evidence="3" id="KW-1140">T=1 icosahedral capsid protein</keyword>
<dbReference type="Gene3D" id="2.60.169.10">
    <property type="entry name" value="Microviridae F protein"/>
    <property type="match status" value="1"/>
</dbReference>
<dbReference type="GO" id="GO:0039615">
    <property type="term" value="C:T=1 icosahedral viral capsid"/>
    <property type="evidence" value="ECO:0007669"/>
    <property type="project" value="UniProtKB-KW"/>
</dbReference>
<dbReference type="SUPFAM" id="SSF88645">
    <property type="entry name" value="ssDNA viruses"/>
    <property type="match status" value="1"/>
</dbReference>